<dbReference type="AlphaFoldDB" id="A0AA35RKY2"/>
<evidence type="ECO:0000313" key="1">
    <source>
        <dbReference type="EMBL" id="CAI8012481.1"/>
    </source>
</evidence>
<sequence>MPKTCWQLLNPCCGDSLRIARNWTN</sequence>
<reference evidence="1" key="1">
    <citation type="submission" date="2023-03" db="EMBL/GenBank/DDBJ databases">
        <authorList>
            <person name="Steffen K."/>
            <person name="Cardenas P."/>
        </authorList>
    </citation>
    <scope>NUCLEOTIDE SEQUENCE</scope>
</reference>
<name>A0AA35RKY2_GEOBA</name>
<keyword evidence="2" id="KW-1185">Reference proteome</keyword>
<comment type="caution">
    <text evidence="1">The sequence shown here is derived from an EMBL/GenBank/DDBJ whole genome shotgun (WGS) entry which is preliminary data.</text>
</comment>
<evidence type="ECO:0000313" key="2">
    <source>
        <dbReference type="Proteomes" id="UP001174909"/>
    </source>
</evidence>
<dbReference type="EMBL" id="CASHTH010001184">
    <property type="protein sequence ID" value="CAI8012481.1"/>
    <property type="molecule type" value="Genomic_DNA"/>
</dbReference>
<gene>
    <name evidence="1" type="ORF">GBAR_LOCUS8007</name>
</gene>
<proteinExistence type="predicted"/>
<organism evidence="1 2">
    <name type="scientific">Geodia barretti</name>
    <name type="common">Barrett's horny sponge</name>
    <dbReference type="NCBI Taxonomy" id="519541"/>
    <lineage>
        <taxon>Eukaryota</taxon>
        <taxon>Metazoa</taxon>
        <taxon>Porifera</taxon>
        <taxon>Demospongiae</taxon>
        <taxon>Heteroscleromorpha</taxon>
        <taxon>Tetractinellida</taxon>
        <taxon>Astrophorina</taxon>
        <taxon>Geodiidae</taxon>
        <taxon>Geodia</taxon>
    </lineage>
</organism>
<accession>A0AA35RKY2</accession>
<dbReference type="Proteomes" id="UP001174909">
    <property type="component" value="Unassembled WGS sequence"/>
</dbReference>
<protein>
    <submittedName>
        <fullName evidence="1">Uncharacterized protein</fullName>
    </submittedName>
</protein>